<dbReference type="SUPFAM" id="SSF53335">
    <property type="entry name" value="S-adenosyl-L-methionine-dependent methyltransferases"/>
    <property type="match status" value="1"/>
</dbReference>
<dbReference type="PANTHER" id="PTHR10509">
    <property type="entry name" value="O-METHYLTRANSFERASE-RELATED"/>
    <property type="match status" value="1"/>
</dbReference>
<keyword evidence="2" id="KW-0808">Transferase</keyword>
<dbReference type="PANTHER" id="PTHR10509:SF81">
    <property type="entry name" value="CAFFEOYL-COA O-METHYLTRANSFERASE 1"/>
    <property type="match status" value="1"/>
</dbReference>
<dbReference type="Proteomes" id="UP001497444">
    <property type="component" value="Chromosome 4"/>
</dbReference>
<dbReference type="PROSITE" id="PS51682">
    <property type="entry name" value="SAM_OMT_I"/>
    <property type="match status" value="1"/>
</dbReference>
<protein>
    <recommendedName>
        <fullName evidence="7">Caffeoyl-CoA O-methyltransferase</fullName>
    </recommendedName>
</protein>
<evidence type="ECO:0000256" key="1">
    <source>
        <dbReference type="ARBA" id="ARBA00022603"/>
    </source>
</evidence>
<dbReference type="InterPro" id="IPR029063">
    <property type="entry name" value="SAM-dependent_MTases_sf"/>
</dbReference>
<keyword evidence="3" id="KW-0949">S-adenosyl-L-methionine</keyword>
<dbReference type="EMBL" id="OZ020099">
    <property type="protein sequence ID" value="CAK9271814.1"/>
    <property type="molecule type" value="Genomic_DNA"/>
</dbReference>
<comment type="similarity">
    <text evidence="4">Belongs to the class I-like SAM-binding methyltransferase superfamily. Cation-dependent O-methyltransferase family.</text>
</comment>
<evidence type="ECO:0000313" key="6">
    <source>
        <dbReference type="Proteomes" id="UP001497444"/>
    </source>
</evidence>
<keyword evidence="6" id="KW-1185">Reference proteome</keyword>
<dbReference type="Pfam" id="PF01596">
    <property type="entry name" value="Methyltransf_3"/>
    <property type="match status" value="1"/>
</dbReference>
<accession>A0ABP0WZP7</accession>
<evidence type="ECO:0000256" key="4">
    <source>
        <dbReference type="ARBA" id="ARBA00023453"/>
    </source>
</evidence>
<evidence type="ECO:0000256" key="3">
    <source>
        <dbReference type="ARBA" id="ARBA00022691"/>
    </source>
</evidence>
<dbReference type="InterPro" id="IPR050362">
    <property type="entry name" value="Cation-dep_OMT"/>
</dbReference>
<evidence type="ECO:0008006" key="7">
    <source>
        <dbReference type="Google" id="ProtNLM"/>
    </source>
</evidence>
<evidence type="ECO:0000256" key="2">
    <source>
        <dbReference type="ARBA" id="ARBA00022679"/>
    </source>
</evidence>
<proteinExistence type="inferred from homology"/>
<reference evidence="5" key="1">
    <citation type="submission" date="2024-02" db="EMBL/GenBank/DDBJ databases">
        <authorList>
            <consortium name="ELIXIR-Norway"/>
            <consortium name="Elixir Norway"/>
        </authorList>
    </citation>
    <scope>NUCLEOTIDE SEQUENCE</scope>
</reference>
<name>A0ABP0WZP7_9BRYO</name>
<dbReference type="Gene3D" id="3.40.50.150">
    <property type="entry name" value="Vaccinia Virus protein VP39"/>
    <property type="match status" value="1"/>
</dbReference>
<evidence type="ECO:0000313" key="5">
    <source>
        <dbReference type="EMBL" id="CAK9271814.1"/>
    </source>
</evidence>
<organism evidence="5 6">
    <name type="scientific">Sphagnum jensenii</name>
    <dbReference type="NCBI Taxonomy" id="128206"/>
    <lineage>
        <taxon>Eukaryota</taxon>
        <taxon>Viridiplantae</taxon>
        <taxon>Streptophyta</taxon>
        <taxon>Embryophyta</taxon>
        <taxon>Bryophyta</taxon>
        <taxon>Sphagnophytina</taxon>
        <taxon>Sphagnopsida</taxon>
        <taxon>Sphagnales</taxon>
        <taxon>Sphagnaceae</taxon>
        <taxon>Sphagnum</taxon>
    </lineage>
</organism>
<keyword evidence="1" id="KW-0489">Methyltransferase</keyword>
<gene>
    <name evidence="5" type="ORF">CSSPJE1EN1_LOCUS17292</name>
</gene>
<dbReference type="InterPro" id="IPR002935">
    <property type="entry name" value="SAM_O-MeTrfase"/>
</dbReference>
<sequence length="239" mass="27068">MLSNLDPTPSCHKTLLRSDALYQYMLETSVYPREPEVLKELRECTSRHSWNKMATSPDEGQFLMMLLKLMNAKNTLEVGVYTGYSLLCTALSLPSDGKVIALDIDKEAYEIGAPFIVKAGVAHKVDFRDGPAMDGIDMLLKDESNHGFFDFIFVDADKNNYLNYHKRLIKLVKVGGLIAYDNTLWNGALVASPNDELPKYIRYYMDYILDLNETLAQDSRIQISQVPISDGITLCRRLI</sequence>
<dbReference type="CDD" id="cd02440">
    <property type="entry name" value="AdoMet_MTases"/>
    <property type="match status" value="1"/>
</dbReference>